<keyword evidence="3" id="KW-0653">Protein transport</keyword>
<reference evidence="9" key="1">
    <citation type="submission" date="2018-01" db="EMBL/GenBank/DDBJ databases">
        <authorList>
            <person name="Mao J.F."/>
        </authorList>
    </citation>
    <scope>NUCLEOTIDE SEQUENCE</scope>
    <source>
        <strain evidence="9">Huo1</strain>
        <tissue evidence="9">Leaf</tissue>
    </source>
</reference>
<dbReference type="InterPro" id="IPR006012">
    <property type="entry name" value="Syntaxin/epimorphin_CS"/>
</dbReference>
<comment type="caution">
    <text evidence="9">The sequence shown here is derived from an EMBL/GenBank/DDBJ whole genome shotgun (WGS) entry which is preliminary data.</text>
</comment>
<evidence type="ECO:0000256" key="2">
    <source>
        <dbReference type="ARBA" id="ARBA00022448"/>
    </source>
</evidence>
<comment type="similarity">
    <text evidence="1 6">Belongs to the syntaxin family.</text>
</comment>
<keyword evidence="7" id="KW-0472">Membrane</keyword>
<dbReference type="Pfam" id="PF05739">
    <property type="entry name" value="SNARE"/>
    <property type="match status" value="1"/>
</dbReference>
<protein>
    <recommendedName>
        <fullName evidence="8">t-SNARE coiled-coil homology domain-containing protein</fullName>
    </recommendedName>
</protein>
<dbReference type="InterPro" id="IPR045242">
    <property type="entry name" value="Syntaxin"/>
</dbReference>
<keyword evidence="5" id="KW-0175">Coiled coil</keyword>
<keyword evidence="7" id="KW-0812">Transmembrane</keyword>
<dbReference type="AlphaFoldDB" id="A0A8X8YNQ9"/>
<dbReference type="PROSITE" id="PS00914">
    <property type="entry name" value="SYNTAXIN"/>
    <property type="match status" value="1"/>
</dbReference>
<dbReference type="CDD" id="cd15848">
    <property type="entry name" value="SNARE_syntaxin1-like"/>
    <property type="match status" value="1"/>
</dbReference>
<evidence type="ECO:0000313" key="9">
    <source>
        <dbReference type="EMBL" id="KAG6432918.1"/>
    </source>
</evidence>
<dbReference type="Proteomes" id="UP000298416">
    <property type="component" value="Unassembled WGS sequence"/>
</dbReference>
<dbReference type="SMART" id="SM00397">
    <property type="entry name" value="t_SNARE"/>
    <property type="match status" value="1"/>
</dbReference>
<evidence type="ECO:0000256" key="3">
    <source>
        <dbReference type="ARBA" id="ARBA00022927"/>
    </source>
</evidence>
<keyword evidence="2" id="KW-0813">Transport</keyword>
<dbReference type="GO" id="GO:0012505">
    <property type="term" value="C:endomembrane system"/>
    <property type="evidence" value="ECO:0007669"/>
    <property type="project" value="TreeGrafter"/>
</dbReference>
<accession>A0A8X8YNQ9</accession>
<name>A0A8X8YNQ9_SALSN</name>
<keyword evidence="10" id="KW-1185">Reference proteome</keyword>
<evidence type="ECO:0000256" key="1">
    <source>
        <dbReference type="ARBA" id="ARBA00009063"/>
    </source>
</evidence>
<keyword evidence="7" id="KW-1133">Transmembrane helix</keyword>
<dbReference type="FunFam" id="1.20.58.70:FF:000003">
    <property type="entry name" value="Qa-SNARE, Sso1/Syntaxin1-type, SYP12A-group"/>
    <property type="match status" value="1"/>
</dbReference>
<dbReference type="GO" id="GO:0006886">
    <property type="term" value="P:intracellular protein transport"/>
    <property type="evidence" value="ECO:0007669"/>
    <property type="project" value="InterPro"/>
</dbReference>
<dbReference type="PROSITE" id="PS50192">
    <property type="entry name" value="T_SNARE"/>
    <property type="match status" value="1"/>
</dbReference>
<dbReference type="InterPro" id="IPR000727">
    <property type="entry name" value="T_SNARE_dom"/>
</dbReference>
<dbReference type="EMBL" id="PNBA02000002">
    <property type="protein sequence ID" value="KAG6432918.1"/>
    <property type="molecule type" value="Genomic_DNA"/>
</dbReference>
<dbReference type="FunFam" id="1.20.5.110:FF:000008">
    <property type="entry name" value="Syntaxin 132"/>
    <property type="match status" value="1"/>
</dbReference>
<dbReference type="PANTHER" id="PTHR19957">
    <property type="entry name" value="SYNTAXIN"/>
    <property type="match status" value="1"/>
</dbReference>
<evidence type="ECO:0000256" key="7">
    <source>
        <dbReference type="SAM" id="Phobius"/>
    </source>
</evidence>
<keyword evidence="4" id="KW-0007">Acetylation</keyword>
<evidence type="ECO:0000313" key="10">
    <source>
        <dbReference type="Proteomes" id="UP000298416"/>
    </source>
</evidence>
<organism evidence="9">
    <name type="scientific">Salvia splendens</name>
    <name type="common">Scarlet sage</name>
    <dbReference type="NCBI Taxonomy" id="180675"/>
    <lineage>
        <taxon>Eukaryota</taxon>
        <taxon>Viridiplantae</taxon>
        <taxon>Streptophyta</taxon>
        <taxon>Embryophyta</taxon>
        <taxon>Tracheophyta</taxon>
        <taxon>Spermatophyta</taxon>
        <taxon>Magnoliopsida</taxon>
        <taxon>eudicotyledons</taxon>
        <taxon>Gunneridae</taxon>
        <taxon>Pentapetalae</taxon>
        <taxon>asterids</taxon>
        <taxon>lamiids</taxon>
        <taxon>Lamiales</taxon>
        <taxon>Lamiaceae</taxon>
        <taxon>Nepetoideae</taxon>
        <taxon>Mentheae</taxon>
        <taxon>Salviinae</taxon>
        <taxon>Salvia</taxon>
        <taxon>Salvia subgen. Calosphace</taxon>
        <taxon>core Calosphace</taxon>
    </lineage>
</organism>
<dbReference type="InterPro" id="IPR006011">
    <property type="entry name" value="Syntaxin_N"/>
</dbReference>
<dbReference type="Pfam" id="PF00804">
    <property type="entry name" value="Syntaxin"/>
    <property type="match status" value="1"/>
</dbReference>
<evidence type="ECO:0000259" key="8">
    <source>
        <dbReference type="PROSITE" id="PS50192"/>
    </source>
</evidence>
<proteinExistence type="inferred from homology"/>
<gene>
    <name evidence="9" type="ORF">SASPL_104508</name>
</gene>
<dbReference type="GO" id="GO:0031201">
    <property type="term" value="C:SNARE complex"/>
    <property type="evidence" value="ECO:0007669"/>
    <property type="project" value="TreeGrafter"/>
</dbReference>
<feature type="transmembrane region" description="Helical" evidence="7">
    <location>
        <begin position="271"/>
        <end position="291"/>
    </location>
</feature>
<evidence type="ECO:0000256" key="6">
    <source>
        <dbReference type="RuleBase" id="RU003858"/>
    </source>
</evidence>
<evidence type="ECO:0000256" key="5">
    <source>
        <dbReference type="ARBA" id="ARBA00023054"/>
    </source>
</evidence>
<dbReference type="GO" id="GO:0048278">
    <property type="term" value="P:vesicle docking"/>
    <property type="evidence" value="ECO:0007669"/>
    <property type="project" value="TreeGrafter"/>
</dbReference>
<evidence type="ECO:0000256" key="4">
    <source>
        <dbReference type="ARBA" id="ARBA00022990"/>
    </source>
</evidence>
<dbReference type="GO" id="GO:0006906">
    <property type="term" value="P:vesicle fusion"/>
    <property type="evidence" value="ECO:0007669"/>
    <property type="project" value="TreeGrafter"/>
</dbReference>
<sequence length="292" mass="33137">MNDLMTKSFLSYVDLKKQAMKDLEADVEMGQLHPSHELNLSKFFEQVGAVKSEMDEITNLLLHLQHLNEETKSNQSSKILRGFRDQINSDMVTVLRKAKSIKSRLESLDKSNVANRSLSAEYRQGSHVDRTRTGVTHGLRIKLKEMMNDFQCLRERIVEEHREGVKARYCSATGEEPSDEMVEKMILDGGVVVDGKGELFEENRQRHGAVADLQKSLVELHQVFLDMAVMVEAQADNLNNIEQNVVSAAKDVRGGAKELDRAKQMKRRRACACWIGVVLLVFMLVCLIAIFF</sequence>
<feature type="domain" description="T-SNARE coiled-coil homology" evidence="8">
    <location>
        <begin position="200"/>
        <end position="262"/>
    </location>
</feature>
<dbReference type="PANTHER" id="PTHR19957:SF91">
    <property type="entry name" value="SYNTAXIN-112"/>
    <property type="match status" value="1"/>
</dbReference>
<dbReference type="CDD" id="cd00179">
    <property type="entry name" value="SynN"/>
    <property type="match status" value="1"/>
</dbReference>
<dbReference type="GO" id="GO:0000149">
    <property type="term" value="F:SNARE binding"/>
    <property type="evidence" value="ECO:0007669"/>
    <property type="project" value="TreeGrafter"/>
</dbReference>
<dbReference type="GO" id="GO:0005484">
    <property type="term" value="F:SNAP receptor activity"/>
    <property type="evidence" value="ECO:0007669"/>
    <property type="project" value="InterPro"/>
</dbReference>
<dbReference type="GO" id="GO:0005886">
    <property type="term" value="C:plasma membrane"/>
    <property type="evidence" value="ECO:0007669"/>
    <property type="project" value="TreeGrafter"/>
</dbReference>
<dbReference type="SMART" id="SM00503">
    <property type="entry name" value="SynN"/>
    <property type="match status" value="1"/>
</dbReference>
<dbReference type="GO" id="GO:0006887">
    <property type="term" value="P:exocytosis"/>
    <property type="evidence" value="ECO:0007669"/>
    <property type="project" value="TreeGrafter"/>
</dbReference>
<reference evidence="9" key="2">
    <citation type="submission" date="2020-08" db="EMBL/GenBank/DDBJ databases">
        <title>Plant Genome Project.</title>
        <authorList>
            <person name="Zhang R.-G."/>
        </authorList>
    </citation>
    <scope>NUCLEOTIDE SEQUENCE</scope>
    <source>
        <strain evidence="9">Huo1</strain>
        <tissue evidence="9">Leaf</tissue>
    </source>
</reference>